<dbReference type="NCBIfam" id="TIGR00624">
    <property type="entry name" value="tag"/>
    <property type="match status" value="1"/>
</dbReference>
<feature type="binding site" evidence="9">
    <location>
        <position position="180"/>
    </location>
    <ligand>
        <name>Zn(2+)</name>
        <dbReference type="ChEBI" id="CHEBI:29105"/>
    </ligand>
</feature>
<protein>
    <recommendedName>
        <fullName evidence="8">DNA-3-methyladenine glycosylase I</fullName>
        <ecNumber evidence="8">3.2.2.20</ecNumber>
    </recommendedName>
</protein>
<keyword evidence="3" id="KW-0378">Hydrolase</keyword>
<proteinExistence type="predicted"/>
<dbReference type="OrthoDB" id="9807664at2"/>
<dbReference type="Proteomes" id="UP000199675">
    <property type="component" value="Unassembled WGS sequence"/>
</dbReference>
<dbReference type="InterPro" id="IPR005019">
    <property type="entry name" value="Adenine_glyco"/>
</dbReference>
<dbReference type="InterPro" id="IPR004597">
    <property type="entry name" value="Tag"/>
</dbReference>
<keyword evidence="1 9" id="KW-0479">Metal-binding</keyword>
<dbReference type="GO" id="GO:0006284">
    <property type="term" value="P:base-excision repair"/>
    <property type="evidence" value="ECO:0007669"/>
    <property type="project" value="InterPro"/>
</dbReference>
<dbReference type="GO" id="GO:0008725">
    <property type="term" value="F:DNA-3-methyladenine glycosylase activity"/>
    <property type="evidence" value="ECO:0007669"/>
    <property type="project" value="UniProtKB-EC"/>
</dbReference>
<sequence length="195" mass="22261">MTTSDPGRCPWCGTDPLYVNYHDTVWGRPSYHDQDLFEKLCLDGQQAGLSWITILRKQHSYQDAYDQFDAEKIVRYDDEKKAELLANPGIIRNRLKVESIIRNARGFLEFRDRGESFSEFLWSFVEGQPIQNQWRTLAEVPVTTPQAEAMSKALKKAGFNFVGPTIVYAFMQATGMVNDHLIGCPAHQACRELAP</sequence>
<dbReference type="STRING" id="488533.SAMN04487960_11093"/>
<dbReference type="PANTHER" id="PTHR30037:SF4">
    <property type="entry name" value="DNA-3-METHYLADENINE GLYCOSYLASE I"/>
    <property type="match status" value="1"/>
</dbReference>
<keyword evidence="2" id="KW-0227">DNA damage</keyword>
<evidence type="ECO:0000256" key="9">
    <source>
        <dbReference type="PIRSR" id="PIRSR604597-1"/>
    </source>
</evidence>
<evidence type="ECO:0000256" key="1">
    <source>
        <dbReference type="ARBA" id="ARBA00022723"/>
    </source>
</evidence>
<evidence type="ECO:0000313" key="11">
    <source>
        <dbReference type="Proteomes" id="UP000199675"/>
    </source>
</evidence>
<comment type="function">
    <text evidence="7">Hydrolysis of the deoxyribose N-glycosidic bond to excise 3-methyladenine from the damaged DNA polymer formed by alkylation lesions.</text>
</comment>
<dbReference type="InterPro" id="IPR011257">
    <property type="entry name" value="DNA_glycosylase"/>
</dbReference>
<evidence type="ECO:0000256" key="4">
    <source>
        <dbReference type="ARBA" id="ARBA00022833"/>
    </source>
</evidence>
<evidence type="ECO:0000256" key="3">
    <source>
        <dbReference type="ARBA" id="ARBA00022801"/>
    </source>
</evidence>
<organism evidence="10 11">
    <name type="scientific">Marinobacter mobilis</name>
    <dbReference type="NCBI Taxonomy" id="488533"/>
    <lineage>
        <taxon>Bacteria</taxon>
        <taxon>Pseudomonadati</taxon>
        <taxon>Pseudomonadota</taxon>
        <taxon>Gammaproteobacteria</taxon>
        <taxon>Pseudomonadales</taxon>
        <taxon>Marinobacteraceae</taxon>
        <taxon>Marinobacter</taxon>
    </lineage>
</organism>
<dbReference type="FunFam" id="1.10.340.30:FF:000009">
    <property type="entry name" value="DNA-3-methyladenine glycosylase I"/>
    <property type="match status" value="1"/>
</dbReference>
<gene>
    <name evidence="10" type="ORF">SAMN04487960_11093</name>
</gene>
<dbReference type="PANTHER" id="PTHR30037">
    <property type="entry name" value="DNA-3-METHYLADENINE GLYCOSYLASE 1"/>
    <property type="match status" value="1"/>
</dbReference>
<dbReference type="Gene3D" id="1.10.340.30">
    <property type="entry name" value="Hypothetical protein, domain 2"/>
    <property type="match status" value="1"/>
</dbReference>
<accession>A0A1H3C9V9</accession>
<reference evidence="10 11" key="1">
    <citation type="submission" date="2016-10" db="EMBL/GenBank/DDBJ databases">
        <authorList>
            <person name="de Groot N.N."/>
        </authorList>
    </citation>
    <scope>NUCLEOTIDE SEQUENCE [LARGE SCALE GENOMIC DNA]</scope>
    <source>
        <strain evidence="10 11">CGMCC 1.7059</strain>
    </source>
</reference>
<evidence type="ECO:0000256" key="2">
    <source>
        <dbReference type="ARBA" id="ARBA00022763"/>
    </source>
</evidence>
<feature type="binding site" evidence="9">
    <location>
        <position position="184"/>
    </location>
    <ligand>
        <name>Zn(2+)</name>
        <dbReference type="ChEBI" id="CHEBI:29105"/>
    </ligand>
</feature>
<evidence type="ECO:0000256" key="5">
    <source>
        <dbReference type="ARBA" id="ARBA00023204"/>
    </source>
</evidence>
<keyword evidence="5" id="KW-0234">DNA repair</keyword>
<dbReference type="EMBL" id="FNNE01000010">
    <property type="protein sequence ID" value="SDX50947.1"/>
    <property type="molecule type" value="Genomic_DNA"/>
</dbReference>
<keyword evidence="4 9" id="KW-0862">Zinc</keyword>
<dbReference type="GO" id="GO:0046872">
    <property type="term" value="F:metal ion binding"/>
    <property type="evidence" value="ECO:0007669"/>
    <property type="project" value="UniProtKB-KW"/>
</dbReference>
<comment type="catalytic activity">
    <reaction evidence="6">
        <text>Hydrolysis of alkylated DNA, releasing 3-methyladenine.</text>
        <dbReference type="EC" id="3.2.2.20"/>
    </reaction>
</comment>
<dbReference type="SUPFAM" id="SSF48150">
    <property type="entry name" value="DNA-glycosylase"/>
    <property type="match status" value="1"/>
</dbReference>
<evidence type="ECO:0000256" key="7">
    <source>
        <dbReference type="ARBA" id="ARBA00057608"/>
    </source>
</evidence>
<dbReference type="Pfam" id="PF03352">
    <property type="entry name" value="Adenine_glyco"/>
    <property type="match status" value="1"/>
</dbReference>
<evidence type="ECO:0000256" key="8">
    <source>
        <dbReference type="ARBA" id="ARBA00066766"/>
    </source>
</evidence>
<dbReference type="RefSeq" id="WP_091816533.1">
    <property type="nucleotide sequence ID" value="NZ_FNNE01000010.1"/>
</dbReference>
<evidence type="ECO:0000256" key="6">
    <source>
        <dbReference type="ARBA" id="ARBA00052558"/>
    </source>
</evidence>
<name>A0A1H3C9V9_9GAMM</name>
<dbReference type="EC" id="3.2.2.20" evidence="8"/>
<evidence type="ECO:0000313" key="10">
    <source>
        <dbReference type="EMBL" id="SDX50947.1"/>
    </source>
</evidence>
<keyword evidence="11" id="KW-1185">Reference proteome</keyword>
<dbReference type="AlphaFoldDB" id="A0A1H3C9V9"/>
<feature type="binding site" evidence="9">
    <location>
        <position position="9"/>
    </location>
    <ligand>
        <name>Zn(2+)</name>
        <dbReference type="ChEBI" id="CHEBI:29105"/>
    </ligand>
</feature>
<feature type="binding site" evidence="9">
    <location>
        <position position="22"/>
    </location>
    <ligand>
        <name>Zn(2+)</name>
        <dbReference type="ChEBI" id="CHEBI:29105"/>
    </ligand>
</feature>
<dbReference type="InterPro" id="IPR052891">
    <property type="entry name" value="DNA-3mA_glycosylase"/>
</dbReference>